<dbReference type="PANTHER" id="PTHR34219:SF8">
    <property type="entry name" value="PEPSY DOMAIN-CONTAINING PROTEIN"/>
    <property type="match status" value="1"/>
</dbReference>
<keyword evidence="1" id="KW-0812">Transmembrane</keyword>
<feature type="transmembrane region" description="Helical" evidence="1">
    <location>
        <begin position="132"/>
        <end position="160"/>
    </location>
</feature>
<evidence type="ECO:0000313" key="3">
    <source>
        <dbReference type="Proteomes" id="UP001247805"/>
    </source>
</evidence>
<sequence length="259" mass="29801">MRKKLFKLHSWLAVTCFVPLLVICVTGGVLVFKVELDALLMKDKTVLVDSTDKRISMDLLAKEINSEFPDYEIGSWEIFDNQYRADAVYLLKRHTQDWYKIYVNPYTNQILSTPVPTGSDLTDWLVELHYSFLLHGSGIFIVFVFGVVLVFLGISGLIIYRKFYARVFTLRYKAVKLVLFSDIHKLFGTLASPILLVIGLTGVYWNAKEFIHEVSHTAAEEAWVLTERLYSSDVSLDKLLDDSQKHLLRIYAHLLTFPL</sequence>
<dbReference type="Pfam" id="PF03929">
    <property type="entry name" value="PepSY_TM"/>
    <property type="match status" value="1"/>
</dbReference>
<protein>
    <submittedName>
        <fullName evidence="2">PepSY-associated TM helix domain-containing protein</fullName>
    </submittedName>
</protein>
<dbReference type="PANTHER" id="PTHR34219">
    <property type="entry name" value="IRON-REGULATED INNER MEMBRANE PROTEIN-RELATED"/>
    <property type="match status" value="1"/>
</dbReference>
<accession>A0ABU3SV85</accession>
<organism evidence="2 3">
    <name type="scientific">Paraglaciecola aquimarina</name>
    <dbReference type="NCBI Taxonomy" id="1235557"/>
    <lineage>
        <taxon>Bacteria</taxon>
        <taxon>Pseudomonadati</taxon>
        <taxon>Pseudomonadota</taxon>
        <taxon>Gammaproteobacteria</taxon>
        <taxon>Alteromonadales</taxon>
        <taxon>Alteromonadaceae</taxon>
        <taxon>Paraglaciecola</taxon>
    </lineage>
</organism>
<feature type="transmembrane region" description="Helical" evidence="1">
    <location>
        <begin position="12"/>
        <end position="32"/>
    </location>
</feature>
<comment type="caution">
    <text evidence="2">The sequence shown here is derived from an EMBL/GenBank/DDBJ whole genome shotgun (WGS) entry which is preliminary data.</text>
</comment>
<evidence type="ECO:0000256" key="1">
    <source>
        <dbReference type="SAM" id="Phobius"/>
    </source>
</evidence>
<dbReference type="RefSeq" id="WP_316025571.1">
    <property type="nucleotide sequence ID" value="NZ_JAWDIO010000002.1"/>
</dbReference>
<dbReference type="InterPro" id="IPR005625">
    <property type="entry name" value="PepSY-ass_TM"/>
</dbReference>
<name>A0ABU3SV85_9ALTE</name>
<keyword evidence="1" id="KW-0472">Membrane</keyword>
<keyword evidence="1" id="KW-1133">Transmembrane helix</keyword>
<dbReference type="EMBL" id="JAWDIO010000002">
    <property type="protein sequence ID" value="MDU0353935.1"/>
    <property type="molecule type" value="Genomic_DNA"/>
</dbReference>
<evidence type="ECO:0000313" key="2">
    <source>
        <dbReference type="EMBL" id="MDU0353935.1"/>
    </source>
</evidence>
<proteinExistence type="predicted"/>
<gene>
    <name evidence="2" type="ORF">RS130_08330</name>
</gene>
<dbReference type="Proteomes" id="UP001247805">
    <property type="component" value="Unassembled WGS sequence"/>
</dbReference>
<keyword evidence="3" id="KW-1185">Reference proteome</keyword>
<feature type="transmembrane region" description="Helical" evidence="1">
    <location>
        <begin position="186"/>
        <end position="205"/>
    </location>
</feature>
<reference evidence="2 3" key="1">
    <citation type="submission" date="2023-10" db="EMBL/GenBank/DDBJ databases">
        <title>Glaciecola aquimarina strain GGW-M5 nov., isolated from a coastal seawater.</title>
        <authorList>
            <person name="Bayburt H."/>
            <person name="Kim J.M."/>
            <person name="Choi B.J."/>
            <person name="Jeon C.O."/>
        </authorList>
    </citation>
    <scope>NUCLEOTIDE SEQUENCE [LARGE SCALE GENOMIC DNA]</scope>
    <source>
        <strain evidence="2 3">KCTC 32108</strain>
    </source>
</reference>